<dbReference type="CDD" id="cd02988">
    <property type="entry name" value="Phd_like_VIAF"/>
    <property type="match status" value="1"/>
</dbReference>
<name>A0A0D2WIS2_CAPO3</name>
<dbReference type="InterPro" id="IPR051498">
    <property type="entry name" value="Phosducin-like_chap/apop_reg"/>
</dbReference>
<dbReference type="RefSeq" id="XP_004349716.1">
    <property type="nucleotide sequence ID" value="XM_004349666.2"/>
</dbReference>
<dbReference type="Proteomes" id="UP000008743">
    <property type="component" value="Unassembled WGS sequence"/>
</dbReference>
<dbReference type="EMBL" id="KE346361">
    <property type="protein sequence ID" value="KJE89795.1"/>
    <property type="molecule type" value="Genomic_DNA"/>
</dbReference>
<dbReference type="InParanoid" id="A0A0D2WIS2"/>
<dbReference type="Gene3D" id="3.40.30.10">
    <property type="entry name" value="Glutaredoxin"/>
    <property type="match status" value="1"/>
</dbReference>
<evidence type="ECO:0000259" key="3">
    <source>
        <dbReference type="Pfam" id="PF02114"/>
    </source>
</evidence>
<dbReference type="STRING" id="595528.A0A0D2WIS2"/>
<dbReference type="GO" id="GO:0006457">
    <property type="term" value="P:protein folding"/>
    <property type="evidence" value="ECO:0007669"/>
    <property type="project" value="TreeGrafter"/>
</dbReference>
<dbReference type="PANTHER" id="PTHR45809">
    <property type="entry name" value="VIRAL IAP-ASSOCIATED FACTOR HOMOLOG"/>
    <property type="match status" value="1"/>
</dbReference>
<dbReference type="GO" id="GO:0005737">
    <property type="term" value="C:cytoplasm"/>
    <property type="evidence" value="ECO:0007669"/>
    <property type="project" value="TreeGrafter"/>
</dbReference>
<dbReference type="OMA" id="FCEIRAN"/>
<evidence type="ECO:0000313" key="4">
    <source>
        <dbReference type="EMBL" id="KJE89795.1"/>
    </source>
</evidence>
<dbReference type="InterPro" id="IPR036249">
    <property type="entry name" value="Thioredoxin-like_sf"/>
</dbReference>
<feature type="domain" description="Phosducin" evidence="3">
    <location>
        <begin position="38"/>
        <end position="206"/>
    </location>
</feature>
<gene>
    <name evidence="4" type="ORF">CAOG_001219</name>
</gene>
<feature type="region of interest" description="Disordered" evidence="2">
    <location>
        <begin position="1"/>
        <end position="34"/>
    </location>
</feature>
<evidence type="ECO:0000313" key="5">
    <source>
        <dbReference type="Proteomes" id="UP000008743"/>
    </source>
</evidence>
<evidence type="ECO:0000256" key="1">
    <source>
        <dbReference type="ARBA" id="ARBA00009686"/>
    </source>
</evidence>
<dbReference type="PANTHER" id="PTHR45809:SF3">
    <property type="entry name" value="VIRAL IAP-ASSOCIATED FACTOR HOMOLOG"/>
    <property type="match status" value="1"/>
</dbReference>
<dbReference type="OrthoDB" id="45518at2759"/>
<evidence type="ECO:0000256" key="2">
    <source>
        <dbReference type="SAM" id="MobiDB-lite"/>
    </source>
</evidence>
<feature type="compositionally biased region" description="Basic and acidic residues" evidence="2">
    <location>
        <begin position="12"/>
        <end position="30"/>
    </location>
</feature>
<keyword evidence="5" id="KW-1185">Reference proteome</keyword>
<accession>A0A0D2WIS2</accession>
<sequence>MQDPNADTEWNDALRRHGILPEKEKSKDEQEMTEEDFIAMVEQSIAEKASGKKDLSKATLDELDELEDDEDEAVILAYRNQRINELRAAASRAKFGDLLHIGSHEFVDQVNKAGKDVWVVLHLYKDSVQQCVLVNNHLRTLAKKFPQTKFVKSISTDCIKNYPDANLPTFLVYRNGDMVKQVVGITPFGGNTTTPNDLEWAFKQIGAVESQLVENPRAKHAVKDVLTSKIRGGGGYGSDDDE</sequence>
<dbReference type="PhylomeDB" id="A0A0D2WIS2"/>
<dbReference type="AlphaFoldDB" id="A0A0D2WIS2"/>
<protein>
    <submittedName>
        <fullName evidence="4">Phosducin-like protein 3</fullName>
    </submittedName>
</protein>
<dbReference type="InterPro" id="IPR024253">
    <property type="entry name" value="Phosducin_thioredoxin-like_dom"/>
</dbReference>
<proteinExistence type="inferred from homology"/>
<dbReference type="FunCoup" id="A0A0D2WIS2">
    <property type="interactions" value="345"/>
</dbReference>
<dbReference type="eggNOG" id="KOG3170">
    <property type="taxonomic scope" value="Eukaryota"/>
</dbReference>
<comment type="similarity">
    <text evidence="1">Belongs to the phosducin family.</text>
</comment>
<reference evidence="5" key="1">
    <citation type="submission" date="2011-02" db="EMBL/GenBank/DDBJ databases">
        <title>The Genome Sequence of Capsaspora owczarzaki ATCC 30864.</title>
        <authorList>
            <person name="Russ C."/>
            <person name="Cuomo C."/>
            <person name="Burger G."/>
            <person name="Gray M.W."/>
            <person name="Holland P.W.H."/>
            <person name="King N."/>
            <person name="Lang F.B.F."/>
            <person name="Roger A.J."/>
            <person name="Ruiz-Trillo I."/>
            <person name="Young S.K."/>
            <person name="Zeng Q."/>
            <person name="Gargeya S."/>
            <person name="Alvarado L."/>
            <person name="Berlin A."/>
            <person name="Chapman S.B."/>
            <person name="Chen Z."/>
            <person name="Freedman E."/>
            <person name="Gellesch M."/>
            <person name="Goldberg J."/>
            <person name="Griggs A."/>
            <person name="Gujja S."/>
            <person name="Heilman E."/>
            <person name="Heiman D."/>
            <person name="Howarth C."/>
            <person name="Mehta T."/>
            <person name="Neiman D."/>
            <person name="Pearson M."/>
            <person name="Roberts A."/>
            <person name="Saif S."/>
            <person name="Shea T."/>
            <person name="Shenoy N."/>
            <person name="Sisk P."/>
            <person name="Stolte C."/>
            <person name="Sykes S."/>
            <person name="White J."/>
            <person name="Yandava C."/>
            <person name="Haas B."/>
            <person name="Nusbaum C."/>
            <person name="Birren B."/>
        </authorList>
    </citation>
    <scope>NUCLEOTIDE SEQUENCE</scope>
    <source>
        <strain evidence="5">ATCC 30864</strain>
    </source>
</reference>
<dbReference type="Pfam" id="PF02114">
    <property type="entry name" value="Phosducin"/>
    <property type="match status" value="1"/>
</dbReference>
<organism evidence="4 5">
    <name type="scientific">Capsaspora owczarzaki (strain ATCC 30864)</name>
    <dbReference type="NCBI Taxonomy" id="595528"/>
    <lineage>
        <taxon>Eukaryota</taxon>
        <taxon>Filasterea</taxon>
        <taxon>Capsaspora</taxon>
    </lineage>
</organism>
<dbReference type="SUPFAM" id="SSF52833">
    <property type="entry name" value="Thioredoxin-like"/>
    <property type="match status" value="1"/>
</dbReference>